<dbReference type="Gene3D" id="3.10.450.50">
    <property type="match status" value="1"/>
</dbReference>
<comment type="caution">
    <text evidence="1">The sequence shown here is derived from an EMBL/GenBank/DDBJ whole genome shotgun (WGS) entry which is preliminary data.</text>
</comment>
<organism evidence="1 2">
    <name type="scientific">Lacrimispora amygdalina</name>
    <dbReference type="NCBI Taxonomy" id="253257"/>
    <lineage>
        <taxon>Bacteria</taxon>
        <taxon>Bacillati</taxon>
        <taxon>Bacillota</taxon>
        <taxon>Clostridia</taxon>
        <taxon>Lachnospirales</taxon>
        <taxon>Lachnospiraceae</taxon>
        <taxon>Lacrimispora</taxon>
    </lineage>
</organism>
<dbReference type="InterPro" id="IPR004027">
    <property type="entry name" value="SEC_C_motif"/>
</dbReference>
<accession>A0ABQ5M4U9</accession>
<reference evidence="1 2" key="1">
    <citation type="journal article" date="2024" name="Int. J. Syst. Evol. Microbiol.">
        <title>Lacrimispora brassicae sp. nov. isolated from fermented cabbage, and proposal of Clostridium indicum Gundawar et al. 2019 and Clostridium methoxybenzovorans Mechichi et al. 1999 as heterotypic synonyms of Lacrimispora amygdalina (Parshina et al. 2003) Haas and Blanchard 2020 and Lacrimispora indolis (McClung and McCoy 1957) Haas and Blanchard 2020, respectively.</title>
        <authorList>
            <person name="Kobayashi H."/>
            <person name="Tanizawa Y."/>
            <person name="Sakamoto M."/>
            <person name="Ohkuma M."/>
            <person name="Tohno M."/>
        </authorList>
    </citation>
    <scope>NUCLEOTIDE SEQUENCE [LARGE SCALE GENOMIC DNA]</scope>
    <source>
        <strain evidence="1 2">DSM 12857</strain>
    </source>
</reference>
<keyword evidence="2" id="KW-1185">Reference proteome</keyword>
<protein>
    <recommendedName>
        <fullName evidence="3">SEC-C motif-containing protein</fullName>
    </recommendedName>
</protein>
<dbReference type="SUPFAM" id="SSF103642">
    <property type="entry name" value="Sec-C motif"/>
    <property type="match status" value="1"/>
</dbReference>
<evidence type="ECO:0008006" key="3">
    <source>
        <dbReference type="Google" id="ProtNLM"/>
    </source>
</evidence>
<sequence>MDIFDYENENTVTPEDVLEELKNNEIINSDIYNEIKFNFMDIEDENELNDIEKYKKAYKNNRINKCVEILIRIGSVEENNFRKAFLLSDALKNPMSYKYSYEEYEKTMTILIETLKISNQNGLNKDFISDIEEMFLYSYIFYNCNQNNTNKLYENKFSLFSLSKQLRMICIFIQDQSRLMKKKLLSGKNKDSFITGMEIDVANQKVDFAAEQKVSLSDNYEGMLEYFDTLIRYLYASKKEDLKIDDLDEHGDIHPFNLPEFKEITNIAQQRNMYEELEEKFRYTQWNIKQCKTQENQDVSYFFNKNYDRYKNHLIAATRRRYHLTVRTIEYTDAVQLENAFASIQKLSKVIDINYLENVNIDKDEYFRAVKIVQPIILSHKSLSKDYYFKCVFSKMTVDNIIQGFEFLYTFSQIYMTAVLAVFNENDYSNYKYLVPIIEFENLVSIFSSLYEIQNDKAKKVLKCFLYDENIRNGTGDIYSKPLIKINEHQILFCETLIEQINLDRMIEIILQKYSVDLTPVGKEFENKLISRLKEISEIQVNTNHIVFNAYDNREVEYDFIGILEDNLLLFEFKSVLTPYDDSELYKREKIIKEGVNQVNRRSLIIQNDWEKIRELVNIELPVQPYRDDKIIKVVCTNIYDFTTLCMDNVIITDESTLLKYFTQPLVGIVSKSNDNFKVLGAELLWKSGKPTVIEFKEYLKHPITIGELENCFKNEFKTIPAFEGDLLIGFNDLVLKEDPYRKTISKIIKQGKKIYPNEVCPCGSGRKYKKCCGNKNNHSDML</sequence>
<dbReference type="Proteomes" id="UP001419084">
    <property type="component" value="Unassembled WGS sequence"/>
</dbReference>
<name>A0ABQ5M4U9_9FIRM</name>
<dbReference type="RefSeq" id="WP_346064959.1">
    <property type="nucleotide sequence ID" value="NZ_BRPJ01000030.1"/>
</dbReference>
<dbReference type="EMBL" id="BRPJ01000030">
    <property type="protein sequence ID" value="GLB29625.1"/>
    <property type="molecule type" value="Genomic_DNA"/>
</dbReference>
<proteinExistence type="predicted"/>
<gene>
    <name evidence="1" type="ORF">LAD12857_15480</name>
</gene>
<dbReference type="Pfam" id="PF02810">
    <property type="entry name" value="SEC-C"/>
    <property type="match status" value="1"/>
</dbReference>
<evidence type="ECO:0000313" key="1">
    <source>
        <dbReference type="EMBL" id="GLB29625.1"/>
    </source>
</evidence>
<evidence type="ECO:0000313" key="2">
    <source>
        <dbReference type="Proteomes" id="UP001419084"/>
    </source>
</evidence>